<dbReference type="AlphaFoldDB" id="A0A6N2L5M0"/>
<dbReference type="GO" id="GO:0030247">
    <property type="term" value="F:polysaccharide binding"/>
    <property type="evidence" value="ECO:0007669"/>
    <property type="project" value="InterPro"/>
</dbReference>
<dbReference type="Pfam" id="PF13947">
    <property type="entry name" value="GUB_WAK_bind"/>
    <property type="match status" value="1"/>
</dbReference>
<protein>
    <recommendedName>
        <fullName evidence="3">Wall-associated receptor kinase galacturonan-binding domain-containing protein</fullName>
    </recommendedName>
</protein>
<dbReference type="EMBL" id="CAADRP010000813">
    <property type="protein sequence ID" value="VFU32577.1"/>
    <property type="molecule type" value="Genomic_DNA"/>
</dbReference>
<keyword evidence="2" id="KW-0732">Signal</keyword>
<organism evidence="4">
    <name type="scientific">Salix viminalis</name>
    <name type="common">Common osier</name>
    <name type="synonym">Basket willow</name>
    <dbReference type="NCBI Taxonomy" id="40686"/>
    <lineage>
        <taxon>Eukaryota</taxon>
        <taxon>Viridiplantae</taxon>
        <taxon>Streptophyta</taxon>
        <taxon>Embryophyta</taxon>
        <taxon>Tracheophyta</taxon>
        <taxon>Spermatophyta</taxon>
        <taxon>Magnoliopsida</taxon>
        <taxon>eudicotyledons</taxon>
        <taxon>Gunneridae</taxon>
        <taxon>Pentapetalae</taxon>
        <taxon>rosids</taxon>
        <taxon>fabids</taxon>
        <taxon>Malpighiales</taxon>
        <taxon>Salicaceae</taxon>
        <taxon>Saliceae</taxon>
        <taxon>Salix</taxon>
    </lineage>
</organism>
<dbReference type="InterPro" id="IPR025287">
    <property type="entry name" value="WAK_GUB"/>
</dbReference>
<accession>A0A6N2L5M0</accession>
<name>A0A6N2L5M0_SALVM</name>
<feature type="domain" description="Wall-associated receptor kinase galacturonan-binding" evidence="3">
    <location>
        <begin position="5"/>
        <end position="51"/>
    </location>
</feature>
<evidence type="ECO:0000256" key="1">
    <source>
        <dbReference type="ARBA" id="ARBA00004167"/>
    </source>
</evidence>
<gene>
    <name evidence="4" type="ORF">SVIM_LOCUS143887</name>
</gene>
<comment type="subcellular location">
    <subcellularLocation>
        <location evidence="1">Membrane</location>
        <topology evidence="1">Single-pass membrane protein</topology>
    </subcellularLocation>
</comment>
<evidence type="ECO:0000256" key="2">
    <source>
        <dbReference type="ARBA" id="ARBA00022729"/>
    </source>
</evidence>
<proteinExistence type="predicted"/>
<evidence type="ECO:0000313" key="4">
    <source>
        <dbReference type="EMBL" id="VFU32577.1"/>
    </source>
</evidence>
<sequence>MNSFDCGTIRGAGYPFSGPDRPGFCGYPGFELSCINQDQEITIMRSSYKLLSNTSLNPNLLSSASDHCTNGF</sequence>
<dbReference type="GO" id="GO:0016020">
    <property type="term" value="C:membrane"/>
    <property type="evidence" value="ECO:0007669"/>
    <property type="project" value="UniProtKB-SubCell"/>
</dbReference>
<evidence type="ECO:0000259" key="3">
    <source>
        <dbReference type="Pfam" id="PF13947"/>
    </source>
</evidence>
<reference evidence="4" key="1">
    <citation type="submission" date="2019-03" db="EMBL/GenBank/DDBJ databases">
        <authorList>
            <person name="Mank J."/>
            <person name="Almeida P."/>
        </authorList>
    </citation>
    <scope>NUCLEOTIDE SEQUENCE</scope>
    <source>
        <strain evidence="4">78183</strain>
    </source>
</reference>